<dbReference type="PANTHER" id="PTHR45985:SF8">
    <property type="entry name" value="CHITIN DEACETYLASE-LIKE 9, ISOFORM A"/>
    <property type="match status" value="1"/>
</dbReference>
<feature type="chain" id="PRO_5046768768" evidence="3">
    <location>
        <begin position="27"/>
        <end position="538"/>
    </location>
</feature>
<keyword evidence="5" id="KW-1185">Reference proteome</keyword>
<accession>A0ABM1DYS7</accession>
<dbReference type="InterPro" id="IPR002557">
    <property type="entry name" value="Chitin-bd_dom"/>
</dbReference>
<dbReference type="Gene3D" id="3.20.20.370">
    <property type="entry name" value="Glycoside hydrolase/deacetylase"/>
    <property type="match status" value="1"/>
</dbReference>
<gene>
    <name evidence="6" type="primary">LOC106807305</name>
</gene>
<evidence type="ECO:0000256" key="3">
    <source>
        <dbReference type="SAM" id="SignalP"/>
    </source>
</evidence>
<dbReference type="SUPFAM" id="SSF57625">
    <property type="entry name" value="Invertebrate chitin-binding proteins"/>
    <property type="match status" value="1"/>
</dbReference>
<feature type="domain" description="Chitin-binding type-2" evidence="4">
    <location>
        <begin position="40"/>
        <end position="100"/>
    </location>
</feature>
<dbReference type="GeneID" id="106807305"/>
<dbReference type="RefSeq" id="XP_014665098.1">
    <property type="nucleotide sequence ID" value="XM_014809612.1"/>
</dbReference>
<dbReference type="SMART" id="SM00494">
    <property type="entry name" value="ChtBD2"/>
    <property type="match status" value="1"/>
</dbReference>
<dbReference type="PROSITE" id="PS50940">
    <property type="entry name" value="CHIT_BIND_II"/>
    <property type="match status" value="1"/>
</dbReference>
<evidence type="ECO:0000259" key="4">
    <source>
        <dbReference type="PROSITE" id="PS50940"/>
    </source>
</evidence>
<dbReference type="InterPro" id="IPR036508">
    <property type="entry name" value="Chitin-bd_dom_sf"/>
</dbReference>
<dbReference type="InterPro" id="IPR002172">
    <property type="entry name" value="LDrepeatLR_classA_rpt"/>
</dbReference>
<dbReference type="InterPro" id="IPR036055">
    <property type="entry name" value="LDL_receptor-like_sf"/>
</dbReference>
<dbReference type="InterPro" id="IPR052740">
    <property type="entry name" value="CE4"/>
</dbReference>
<dbReference type="Proteomes" id="UP000695022">
    <property type="component" value="Unplaced"/>
</dbReference>
<dbReference type="CDD" id="cd00112">
    <property type="entry name" value="LDLa"/>
    <property type="match status" value="1"/>
</dbReference>
<keyword evidence="1 2" id="KW-1015">Disulfide bond</keyword>
<dbReference type="InterPro" id="IPR023415">
    <property type="entry name" value="LDLR_class-A_CS"/>
</dbReference>
<reference evidence="6" key="1">
    <citation type="submission" date="2025-08" db="UniProtKB">
        <authorList>
            <consortium name="RefSeq"/>
        </authorList>
    </citation>
    <scope>IDENTIFICATION</scope>
</reference>
<dbReference type="Pfam" id="PF00057">
    <property type="entry name" value="Ldl_recept_a"/>
    <property type="match status" value="1"/>
</dbReference>
<evidence type="ECO:0000256" key="1">
    <source>
        <dbReference type="ARBA" id="ARBA00023157"/>
    </source>
</evidence>
<dbReference type="SUPFAM" id="SSF57424">
    <property type="entry name" value="LDL receptor-like module"/>
    <property type="match status" value="1"/>
</dbReference>
<dbReference type="Gene3D" id="4.10.400.10">
    <property type="entry name" value="Low-density Lipoprotein Receptor"/>
    <property type="match status" value="1"/>
</dbReference>
<dbReference type="PANTHER" id="PTHR45985">
    <property type="match status" value="1"/>
</dbReference>
<feature type="disulfide bond" evidence="2">
    <location>
        <begin position="146"/>
        <end position="161"/>
    </location>
</feature>
<name>A0ABM1DYS7_PRICU</name>
<proteinExistence type="predicted"/>
<keyword evidence="3" id="KW-0732">Signal</keyword>
<protein>
    <submittedName>
        <fullName evidence="6">Uncharacterized protein LOC106807305</fullName>
    </submittedName>
</protein>
<dbReference type="PROSITE" id="PS50068">
    <property type="entry name" value="LDLRA_2"/>
    <property type="match status" value="1"/>
</dbReference>
<evidence type="ECO:0000256" key="2">
    <source>
        <dbReference type="PROSITE-ProRule" id="PRU00124"/>
    </source>
</evidence>
<feature type="signal peptide" evidence="3">
    <location>
        <begin position="1"/>
        <end position="26"/>
    </location>
</feature>
<comment type="caution">
    <text evidence="2">Lacks conserved residue(s) required for the propagation of feature annotation.</text>
</comment>
<dbReference type="SMART" id="SM00192">
    <property type="entry name" value="LDLa"/>
    <property type="match status" value="1"/>
</dbReference>
<evidence type="ECO:0000313" key="6">
    <source>
        <dbReference type="RefSeq" id="XP_014665098.1"/>
    </source>
</evidence>
<sequence>MWSTIAHAHARVCFLFVVGLLGVAQAGAVQKRFGVPVAAEDACNPSLGNATFAADASDCQLFYMCVHGWPQLSFCPADTILSQTSAHVGRCETAVRACQRHVCGHVPPRPPTWTANTCSAVIEEGYSQCDFHCVASPECIAWHARCDGIRHCRDGSDEINCASPCDPQVCRLPHCRCAGADIPGGLLAREVPQLVLMTWESAVRLEDYNHLLQQILKRVGRNRRREPRRNPNGCPITATFFMEHQFTNYAAVQDLYAAGNEIALLSISKTAQTEYWKNAPQETWTREFADQRTIVSSLANVKPVDVVGMRAPFLQVGGDDQFAMLYDNNFLYDNSMPTPNIEPPTWPYTLEYRSTQPCVVPPCPTQSFPGVWEVPLVDWLDTNDTLCATVDNCFMPRDGAESLDLLRSNFARHYHGNRAPFPLHLRARWFIEGHYNIEALETFLDELATMSDVYVVTMSAAVAWVRQPTPLRRLAASRLLSCDQRSEPTCRRPITCAYYNVTHAPNSVDHPGDRYMETCATICPPRYPWVGNPLGARQ</sequence>
<organism evidence="5 6">
    <name type="scientific">Priapulus caudatus</name>
    <name type="common">Priapulid worm</name>
    <dbReference type="NCBI Taxonomy" id="37621"/>
    <lineage>
        <taxon>Eukaryota</taxon>
        <taxon>Metazoa</taxon>
        <taxon>Ecdysozoa</taxon>
        <taxon>Scalidophora</taxon>
        <taxon>Priapulida</taxon>
        <taxon>Priapulimorpha</taxon>
        <taxon>Priapulimorphida</taxon>
        <taxon>Priapulidae</taxon>
        <taxon>Priapulus</taxon>
    </lineage>
</organism>
<dbReference type="InterPro" id="IPR011330">
    <property type="entry name" value="Glyco_hydro/deAcase_b/a-brl"/>
</dbReference>
<dbReference type="PROSITE" id="PS01209">
    <property type="entry name" value="LDLRA_1"/>
    <property type="match status" value="1"/>
</dbReference>
<dbReference type="SUPFAM" id="SSF88713">
    <property type="entry name" value="Glycoside hydrolase/deacetylase"/>
    <property type="match status" value="1"/>
</dbReference>
<evidence type="ECO:0000313" key="5">
    <source>
        <dbReference type="Proteomes" id="UP000695022"/>
    </source>
</evidence>